<dbReference type="SUPFAM" id="SSF53067">
    <property type="entry name" value="Actin-like ATPase domain"/>
    <property type="match status" value="2"/>
</dbReference>
<evidence type="ECO:0000313" key="2">
    <source>
        <dbReference type="EMBL" id="RFA33637.1"/>
    </source>
</evidence>
<dbReference type="PANTHER" id="PTHR43190:SF3">
    <property type="entry name" value="N-ACETYL-D-GLUCOSAMINE KINASE"/>
    <property type="match status" value="1"/>
</dbReference>
<dbReference type="AlphaFoldDB" id="A0A3E0WNK7"/>
<feature type="domain" description="ATPase BadF/BadG/BcrA/BcrD type" evidence="1">
    <location>
        <begin position="34"/>
        <end position="295"/>
    </location>
</feature>
<dbReference type="InterPro" id="IPR002731">
    <property type="entry name" value="ATPase_BadF"/>
</dbReference>
<dbReference type="Pfam" id="PF01869">
    <property type="entry name" value="BcrAD_BadFG"/>
    <property type="match status" value="1"/>
</dbReference>
<name>A0A3E0WNK7_9BACI</name>
<dbReference type="EMBL" id="NFZX01000034">
    <property type="protein sequence ID" value="RFA33637.1"/>
    <property type="molecule type" value="Genomic_DNA"/>
</dbReference>
<protein>
    <recommendedName>
        <fullName evidence="1">ATPase BadF/BadG/BcrA/BcrD type domain-containing protein</fullName>
    </recommendedName>
</protein>
<dbReference type="Gene3D" id="3.30.420.40">
    <property type="match status" value="2"/>
</dbReference>
<dbReference type="InterPro" id="IPR043129">
    <property type="entry name" value="ATPase_NBD"/>
</dbReference>
<sequence length="352" mass="38926">MRPVIFYRKTEVIYVKPLWIYKEKGNKGEMEYIIGIDGGGTKTQVVMVDLRGNTVINFTVGPSNANVISNKELHEIFKLIFQRIKDRAPVEFARVVCVYAGIAGAGSAEIKQQITGILSSLVPKNSKVYLEIDALNALYSGTLGDPGIVHISGTGSVAYGINKKKNEDRVGGWGHLLGDEGSGYSIGRQGVSAALKFQDGRGDQTILLDMLYEHFRVDNARSLIDHIYFAQDMKRTIASLSEIVFCAYKRNDCVASQIVENAATEIVHHIVTLYRKLFTDREEVKVVLCGGIFNDVDGVLPIVHRNLAKDEHFRVLTPSLLPVYGSIIGGFKQLDVKVTSDMIKRMQEASAN</sequence>
<evidence type="ECO:0000313" key="3">
    <source>
        <dbReference type="Proteomes" id="UP000256488"/>
    </source>
</evidence>
<evidence type="ECO:0000259" key="1">
    <source>
        <dbReference type="Pfam" id="PF01869"/>
    </source>
</evidence>
<organism evidence="2 3">
    <name type="scientific">Virgibacillus dokdonensis</name>
    <dbReference type="NCBI Taxonomy" id="302167"/>
    <lineage>
        <taxon>Bacteria</taxon>
        <taxon>Bacillati</taxon>
        <taxon>Bacillota</taxon>
        <taxon>Bacilli</taxon>
        <taxon>Bacillales</taxon>
        <taxon>Bacillaceae</taxon>
        <taxon>Virgibacillus</taxon>
    </lineage>
</organism>
<comment type="caution">
    <text evidence="2">The sequence shown here is derived from an EMBL/GenBank/DDBJ whole genome shotgun (WGS) entry which is preliminary data.</text>
</comment>
<dbReference type="CDD" id="cd24007">
    <property type="entry name" value="ASKHA_NBD_eukNAGK-like"/>
    <property type="match status" value="1"/>
</dbReference>
<accession>A0A3E0WNK7</accession>
<dbReference type="InterPro" id="IPR052519">
    <property type="entry name" value="Euk-type_GlcNAc_Kinase"/>
</dbReference>
<dbReference type="Proteomes" id="UP000256488">
    <property type="component" value="Unassembled WGS sequence"/>
</dbReference>
<reference evidence="2 3" key="1">
    <citation type="submission" date="2017-05" db="EMBL/GenBank/DDBJ databases">
        <title>Virgibacillus sp. AK90 isolated from a saltern of Kakinada, India.</title>
        <authorList>
            <person name="Gupta V."/>
            <person name="Sidhu C."/>
            <person name="Korpole S."/>
            <person name="Pinnaka A.K."/>
        </authorList>
    </citation>
    <scope>NUCLEOTIDE SEQUENCE [LARGE SCALE GENOMIC DNA]</scope>
    <source>
        <strain evidence="2 3">AK90</strain>
    </source>
</reference>
<dbReference type="PANTHER" id="PTHR43190">
    <property type="entry name" value="N-ACETYL-D-GLUCOSAMINE KINASE"/>
    <property type="match status" value="1"/>
</dbReference>
<proteinExistence type="predicted"/>
<gene>
    <name evidence="2" type="ORF">CAI16_14295</name>
</gene>